<dbReference type="AlphaFoldDB" id="A0A085NFM6"/>
<protein>
    <recommendedName>
        <fullName evidence="2">Tc1-like transposase DDE domain-containing protein</fullName>
    </recommendedName>
</protein>
<organism evidence="1">
    <name type="scientific">Trichuris suis</name>
    <name type="common">pig whipworm</name>
    <dbReference type="NCBI Taxonomy" id="68888"/>
    <lineage>
        <taxon>Eukaryota</taxon>
        <taxon>Metazoa</taxon>
        <taxon>Ecdysozoa</taxon>
        <taxon>Nematoda</taxon>
        <taxon>Enoplea</taxon>
        <taxon>Dorylaimia</taxon>
        <taxon>Trichinellida</taxon>
        <taxon>Trichuridae</taxon>
        <taxon>Trichuris</taxon>
    </lineage>
</organism>
<accession>A0A085NFM6</accession>
<dbReference type="PANTHER" id="PTHR46060">
    <property type="entry name" value="MARINER MOS1 TRANSPOSASE-LIKE PROTEIN"/>
    <property type="match status" value="1"/>
</dbReference>
<dbReference type="Gene3D" id="3.30.420.10">
    <property type="entry name" value="Ribonuclease H-like superfamily/Ribonuclease H"/>
    <property type="match status" value="1"/>
</dbReference>
<dbReference type="Proteomes" id="UP000030758">
    <property type="component" value="Unassembled WGS sequence"/>
</dbReference>
<gene>
    <name evidence="1" type="ORF">M514_19534</name>
</gene>
<dbReference type="PANTHER" id="PTHR46060:SF1">
    <property type="entry name" value="MARINER MOS1 TRANSPOSASE-LIKE PROTEIN"/>
    <property type="match status" value="1"/>
</dbReference>
<dbReference type="InterPro" id="IPR036397">
    <property type="entry name" value="RNaseH_sf"/>
</dbReference>
<dbReference type="InterPro" id="IPR052709">
    <property type="entry name" value="Transposase-MT_Hybrid"/>
</dbReference>
<sequence length="128" mass="14998">MNVDRFPEQLKKAQRAWRKKRRKYAANLVHAVLMQDNVGSSPLETFEQLNWEPLAIPLYSPDISPADYYLFPSMEQELSDQHFADVSEIGKWVTHFFNSKSAGFYHRGIYTLPKRWDTVLDNEGAYIE</sequence>
<dbReference type="GO" id="GO:0003676">
    <property type="term" value="F:nucleic acid binding"/>
    <property type="evidence" value="ECO:0007669"/>
    <property type="project" value="InterPro"/>
</dbReference>
<proteinExistence type="predicted"/>
<dbReference type="EMBL" id="KL367506">
    <property type="protein sequence ID" value="KFD68272.1"/>
    <property type="molecule type" value="Genomic_DNA"/>
</dbReference>
<evidence type="ECO:0008006" key="2">
    <source>
        <dbReference type="Google" id="ProtNLM"/>
    </source>
</evidence>
<reference evidence="1" key="1">
    <citation type="journal article" date="2014" name="Nat. Genet.">
        <title>Genome and transcriptome of the porcine whipworm Trichuris suis.</title>
        <authorList>
            <person name="Jex A.R."/>
            <person name="Nejsum P."/>
            <person name="Schwarz E.M."/>
            <person name="Hu L."/>
            <person name="Young N.D."/>
            <person name="Hall R.S."/>
            <person name="Korhonen P.K."/>
            <person name="Liao S."/>
            <person name="Thamsborg S."/>
            <person name="Xia J."/>
            <person name="Xu P."/>
            <person name="Wang S."/>
            <person name="Scheerlinck J.P."/>
            <person name="Hofmann A."/>
            <person name="Sternberg P.W."/>
            <person name="Wang J."/>
            <person name="Gasser R.B."/>
        </authorList>
    </citation>
    <scope>NUCLEOTIDE SEQUENCE [LARGE SCALE GENOMIC DNA]</scope>
    <source>
        <strain evidence="1">DCEP-RM93F</strain>
    </source>
</reference>
<evidence type="ECO:0000313" key="1">
    <source>
        <dbReference type="EMBL" id="KFD68272.1"/>
    </source>
</evidence>
<name>A0A085NFM6_9BILA</name>